<dbReference type="EMBL" id="GG738855">
    <property type="protein sequence ID" value="EFC47399.1"/>
    <property type="molecule type" value="Genomic_DNA"/>
</dbReference>
<evidence type="ECO:0000313" key="3">
    <source>
        <dbReference type="Proteomes" id="UP000006671"/>
    </source>
</evidence>
<sequence>MFTSNSIHKAISLLALLCCIICLSSFSLAVPVNRKGNFVQIYKFLRPGCLIKDLNTVELFHATSMCYREKYGWSNSVCNGDYGIVQSLCTKGCGRCDSTRNVKVKGCVNTATESTLTACGPLVIDIPDDMLWRLSYPWGDYASSCDVDKLAPINVVSAKGQRINSCGPVANSFSGEYSTTTCTNSYFTTTTYKDSGCKKPVGGYYGSSTGLLRCERYSDFKYTCNV</sequence>
<name>D2V7L0_NAEGR</name>
<dbReference type="KEGG" id="ngr:NAEGRDRAFT_64841"/>
<dbReference type="GeneID" id="8849442"/>
<organism evidence="3">
    <name type="scientific">Naegleria gruberi</name>
    <name type="common">Amoeba</name>
    <dbReference type="NCBI Taxonomy" id="5762"/>
    <lineage>
        <taxon>Eukaryota</taxon>
        <taxon>Discoba</taxon>
        <taxon>Heterolobosea</taxon>
        <taxon>Tetramitia</taxon>
        <taxon>Eutetramitia</taxon>
        <taxon>Vahlkampfiidae</taxon>
        <taxon>Naegleria</taxon>
    </lineage>
</organism>
<protein>
    <submittedName>
        <fullName evidence="2">Predicted protein</fullName>
    </submittedName>
</protein>
<proteinExistence type="predicted"/>
<keyword evidence="3" id="KW-1185">Reference proteome</keyword>
<dbReference type="RefSeq" id="XP_002680143.1">
    <property type="nucleotide sequence ID" value="XM_002680097.1"/>
</dbReference>
<gene>
    <name evidence="2" type="ORF">NAEGRDRAFT_64841</name>
</gene>
<evidence type="ECO:0000256" key="1">
    <source>
        <dbReference type="SAM" id="SignalP"/>
    </source>
</evidence>
<dbReference type="Proteomes" id="UP000006671">
    <property type="component" value="Unassembled WGS sequence"/>
</dbReference>
<keyword evidence="1" id="KW-0732">Signal</keyword>
<feature type="chain" id="PRO_5003037906" evidence="1">
    <location>
        <begin position="30"/>
        <end position="226"/>
    </location>
</feature>
<evidence type="ECO:0000313" key="2">
    <source>
        <dbReference type="EMBL" id="EFC47399.1"/>
    </source>
</evidence>
<accession>D2V7L0</accession>
<dbReference type="AlphaFoldDB" id="D2V7L0"/>
<dbReference type="VEuPathDB" id="AmoebaDB:NAEGRDRAFT_64841"/>
<dbReference type="InParanoid" id="D2V7L0"/>
<reference evidence="2 3" key="1">
    <citation type="journal article" date="2010" name="Cell">
        <title>The genome of Naegleria gruberi illuminates early eukaryotic versatility.</title>
        <authorList>
            <person name="Fritz-Laylin L.K."/>
            <person name="Prochnik S.E."/>
            <person name="Ginger M.L."/>
            <person name="Dacks J.B."/>
            <person name="Carpenter M.L."/>
            <person name="Field M.C."/>
            <person name="Kuo A."/>
            <person name="Paredez A."/>
            <person name="Chapman J."/>
            <person name="Pham J."/>
            <person name="Shu S."/>
            <person name="Neupane R."/>
            <person name="Cipriano M."/>
            <person name="Mancuso J."/>
            <person name="Tu H."/>
            <person name="Salamov A."/>
            <person name="Lindquist E."/>
            <person name="Shapiro H."/>
            <person name="Lucas S."/>
            <person name="Grigoriev I.V."/>
            <person name="Cande W.Z."/>
            <person name="Fulton C."/>
            <person name="Rokhsar D.S."/>
            <person name="Dawson S.C."/>
        </authorList>
    </citation>
    <scope>NUCLEOTIDE SEQUENCE [LARGE SCALE GENOMIC DNA]</scope>
    <source>
        <strain evidence="2 3">NEG-M</strain>
    </source>
</reference>
<feature type="signal peptide" evidence="1">
    <location>
        <begin position="1"/>
        <end position="29"/>
    </location>
</feature>